<dbReference type="AlphaFoldDB" id="A0A2D6YK04"/>
<dbReference type="GO" id="GO:0047936">
    <property type="term" value="F:glucose 1-dehydrogenase [NAD(P)+] activity"/>
    <property type="evidence" value="ECO:0007669"/>
    <property type="project" value="UniProtKB-EC"/>
</dbReference>
<name>A0A2D6YK04_9DELT</name>
<dbReference type="InterPro" id="IPR002347">
    <property type="entry name" value="SDR_fam"/>
</dbReference>
<dbReference type="FunFam" id="3.40.50.720:FF:000084">
    <property type="entry name" value="Short-chain dehydrogenase reductase"/>
    <property type="match status" value="1"/>
</dbReference>
<dbReference type="PRINTS" id="PR00080">
    <property type="entry name" value="SDRFAMILY"/>
</dbReference>
<reference evidence="4" key="1">
    <citation type="submission" date="2017-09" db="EMBL/GenBank/DDBJ databases">
        <title>The Reconstruction of 2,631 Draft Metagenome-Assembled Genomes from the Global Oceans.</title>
        <authorList>
            <person name="Tully B.J."/>
            <person name="Graham E.D."/>
            <person name="Heidelberg J.F."/>
        </authorList>
    </citation>
    <scope>NUCLEOTIDE SEQUENCE [LARGE SCALE GENOMIC DNA]</scope>
</reference>
<sequence>MNKIMLVTGGSRGIGASTVRLGAKRGYAVAINYQKRADVAKNLMDEINDGGGKAIIIQANVGVESEIIEMFNQVDQQLGTLTAFVNNAGIIQPPKTLVEMTKERLQGLFDVNILGTVLCAREAVKRMSTRLGGSGGAIVNLSSAAAKMGGPNSFLDYAASKGAVDTFTHGLGQEVANEGIRVNGIRPGLIYTDIHASLGDPDRVKRMENVVPMKRGGLPEEVAEAILWLLSPEASYVTASTLDVGGGR</sequence>
<dbReference type="Pfam" id="PF13561">
    <property type="entry name" value="adh_short_C2"/>
    <property type="match status" value="1"/>
</dbReference>
<dbReference type="PANTHER" id="PTHR43639">
    <property type="entry name" value="OXIDOREDUCTASE, SHORT-CHAIN DEHYDROGENASE/REDUCTASE FAMILY (AFU_ORTHOLOGUE AFUA_5G02870)"/>
    <property type="match status" value="1"/>
</dbReference>
<evidence type="ECO:0000313" key="4">
    <source>
        <dbReference type="Proteomes" id="UP000226525"/>
    </source>
</evidence>
<proteinExistence type="inferred from homology"/>
<protein>
    <submittedName>
        <fullName evidence="3">NAD(P)-dependent oxidoreductase</fullName>
        <ecNumber evidence="3">1.1.1.47</ecNumber>
    </submittedName>
</protein>
<dbReference type="Gene3D" id="3.40.50.720">
    <property type="entry name" value="NAD(P)-binding Rossmann-like Domain"/>
    <property type="match status" value="1"/>
</dbReference>
<dbReference type="EMBL" id="NZEX01000096">
    <property type="protein sequence ID" value="MAH63526.1"/>
    <property type="molecule type" value="Genomic_DNA"/>
</dbReference>
<comment type="similarity">
    <text evidence="1">Belongs to the short-chain dehydrogenases/reductases (SDR) family.</text>
</comment>
<dbReference type="PRINTS" id="PR00081">
    <property type="entry name" value="GDHRDH"/>
</dbReference>
<keyword evidence="2 3" id="KW-0560">Oxidoreductase</keyword>
<evidence type="ECO:0000256" key="2">
    <source>
        <dbReference type="ARBA" id="ARBA00023002"/>
    </source>
</evidence>
<dbReference type="PANTHER" id="PTHR43639:SF1">
    <property type="entry name" value="SHORT-CHAIN DEHYDROGENASE_REDUCTASE FAMILY PROTEIN"/>
    <property type="match status" value="1"/>
</dbReference>
<dbReference type="InterPro" id="IPR020904">
    <property type="entry name" value="Sc_DH/Rdtase_CS"/>
</dbReference>
<dbReference type="InterPro" id="IPR036291">
    <property type="entry name" value="NAD(P)-bd_dom_sf"/>
</dbReference>
<evidence type="ECO:0000313" key="3">
    <source>
        <dbReference type="EMBL" id="MAH63526.1"/>
    </source>
</evidence>
<evidence type="ECO:0000256" key="1">
    <source>
        <dbReference type="ARBA" id="ARBA00006484"/>
    </source>
</evidence>
<dbReference type="PROSITE" id="PS00061">
    <property type="entry name" value="ADH_SHORT"/>
    <property type="match status" value="1"/>
</dbReference>
<dbReference type="EC" id="1.1.1.47" evidence="3"/>
<dbReference type="SUPFAM" id="SSF51735">
    <property type="entry name" value="NAD(P)-binding Rossmann-fold domains"/>
    <property type="match status" value="1"/>
</dbReference>
<dbReference type="Proteomes" id="UP000226525">
    <property type="component" value="Unassembled WGS sequence"/>
</dbReference>
<comment type="caution">
    <text evidence="3">The sequence shown here is derived from an EMBL/GenBank/DDBJ whole genome shotgun (WGS) entry which is preliminary data.</text>
</comment>
<organism evidence="3 4">
    <name type="scientific">SAR324 cluster bacterium</name>
    <dbReference type="NCBI Taxonomy" id="2024889"/>
    <lineage>
        <taxon>Bacteria</taxon>
        <taxon>Deltaproteobacteria</taxon>
        <taxon>SAR324 cluster</taxon>
    </lineage>
</organism>
<gene>
    <name evidence="3" type="ORF">CMN54_08800</name>
</gene>
<accession>A0A2D6YK04</accession>